<gene>
    <name evidence="8" type="ORF">SAMN02910418_00536</name>
</gene>
<dbReference type="InterPro" id="IPR017562">
    <property type="entry name" value="Cyt_c_biogenesis_CcsA"/>
</dbReference>
<evidence type="ECO:0000256" key="1">
    <source>
        <dbReference type="ARBA" id="ARBA00004141"/>
    </source>
</evidence>
<dbReference type="InterPro" id="IPR045062">
    <property type="entry name" value="Cyt_c_biogenesis_CcsA/CcmC"/>
</dbReference>
<feature type="transmembrane region" description="Helical" evidence="6">
    <location>
        <begin position="6"/>
        <end position="27"/>
    </location>
</feature>
<organism evidence="8 9">
    <name type="scientific">Bowdeniella nasicola</name>
    <dbReference type="NCBI Taxonomy" id="208480"/>
    <lineage>
        <taxon>Bacteria</taxon>
        <taxon>Bacillati</taxon>
        <taxon>Actinomycetota</taxon>
        <taxon>Actinomycetes</taxon>
        <taxon>Actinomycetales</taxon>
        <taxon>Actinomycetaceae</taxon>
        <taxon>Bowdeniella</taxon>
    </lineage>
</organism>
<feature type="transmembrane region" description="Helical" evidence="6">
    <location>
        <begin position="179"/>
        <end position="203"/>
    </location>
</feature>
<accession>A0A1H3WYW5</accession>
<dbReference type="InterPro" id="IPR002541">
    <property type="entry name" value="Cyt_c_assembly"/>
</dbReference>
<comment type="subcellular location">
    <subcellularLocation>
        <location evidence="1">Membrane</location>
        <topology evidence="1">Multi-pass membrane protein</topology>
    </subcellularLocation>
</comment>
<feature type="transmembrane region" description="Helical" evidence="6">
    <location>
        <begin position="118"/>
        <end position="135"/>
    </location>
</feature>
<feature type="domain" description="Cytochrome c assembly protein" evidence="7">
    <location>
        <begin position="123"/>
        <end position="310"/>
    </location>
</feature>
<dbReference type="PANTHER" id="PTHR30071:SF1">
    <property type="entry name" value="CYTOCHROME B_B6 PROTEIN-RELATED"/>
    <property type="match status" value="1"/>
</dbReference>
<keyword evidence="2 6" id="KW-0812">Transmembrane</keyword>
<dbReference type="Proteomes" id="UP000199288">
    <property type="component" value="Unassembled WGS sequence"/>
</dbReference>
<proteinExistence type="predicted"/>
<dbReference type="GO" id="GO:0005886">
    <property type="term" value="C:plasma membrane"/>
    <property type="evidence" value="ECO:0007669"/>
    <property type="project" value="TreeGrafter"/>
</dbReference>
<name>A0A1H3WYW5_9ACTO</name>
<evidence type="ECO:0000256" key="2">
    <source>
        <dbReference type="ARBA" id="ARBA00022692"/>
    </source>
</evidence>
<keyword evidence="4 6" id="KW-1133">Transmembrane helix</keyword>
<dbReference type="EMBL" id="FNQV01000003">
    <property type="protein sequence ID" value="SDZ91941.1"/>
    <property type="molecule type" value="Genomic_DNA"/>
</dbReference>
<dbReference type="Pfam" id="PF01578">
    <property type="entry name" value="Cytochrom_C_asm"/>
    <property type="match status" value="1"/>
</dbReference>
<evidence type="ECO:0000313" key="9">
    <source>
        <dbReference type="Proteomes" id="UP000199288"/>
    </source>
</evidence>
<dbReference type="AlphaFoldDB" id="A0A1H3WYW5"/>
<protein>
    <submittedName>
        <fullName evidence="8">Cytochrome c-type biogenesis protein CcsB</fullName>
    </submittedName>
</protein>
<dbReference type="PANTHER" id="PTHR30071">
    <property type="entry name" value="HEME EXPORTER PROTEIN C"/>
    <property type="match status" value="1"/>
</dbReference>
<evidence type="ECO:0000256" key="5">
    <source>
        <dbReference type="ARBA" id="ARBA00023136"/>
    </source>
</evidence>
<keyword evidence="5 6" id="KW-0472">Membrane</keyword>
<keyword evidence="9" id="KW-1185">Reference proteome</keyword>
<feature type="transmembrane region" description="Helical" evidence="6">
    <location>
        <begin position="223"/>
        <end position="244"/>
    </location>
</feature>
<feature type="transmembrane region" description="Helical" evidence="6">
    <location>
        <begin position="256"/>
        <end position="274"/>
    </location>
</feature>
<evidence type="ECO:0000256" key="6">
    <source>
        <dbReference type="SAM" id="Phobius"/>
    </source>
</evidence>
<dbReference type="NCBIfam" id="TIGR03144">
    <property type="entry name" value="cytochr_II_ccsB"/>
    <property type="match status" value="1"/>
</dbReference>
<evidence type="ECO:0000256" key="4">
    <source>
        <dbReference type="ARBA" id="ARBA00022989"/>
    </source>
</evidence>
<keyword evidence="3" id="KW-0201">Cytochrome c-type biogenesis</keyword>
<evidence type="ECO:0000313" key="8">
    <source>
        <dbReference type="EMBL" id="SDZ91941.1"/>
    </source>
</evidence>
<dbReference type="RefSeq" id="WP_092561718.1">
    <property type="nucleotide sequence ID" value="NZ_FNQV01000003.1"/>
</dbReference>
<feature type="transmembrane region" description="Helical" evidence="6">
    <location>
        <begin position="81"/>
        <end position="106"/>
    </location>
</feature>
<dbReference type="GO" id="GO:0017004">
    <property type="term" value="P:cytochrome complex assembly"/>
    <property type="evidence" value="ECO:0007669"/>
    <property type="project" value="UniProtKB-KW"/>
</dbReference>
<feature type="transmembrane region" description="Helical" evidence="6">
    <location>
        <begin position="286"/>
        <end position="306"/>
    </location>
</feature>
<reference evidence="9" key="1">
    <citation type="submission" date="2016-10" db="EMBL/GenBank/DDBJ databases">
        <authorList>
            <person name="Varghese N."/>
            <person name="Submissions S."/>
        </authorList>
    </citation>
    <scope>NUCLEOTIDE SEQUENCE [LARGE SCALE GENOMIC DNA]</scope>
    <source>
        <strain evidence="9">KPR-1</strain>
    </source>
</reference>
<sequence>MLEIAEYFLMAALAFTILALVSFAVVLTSKRRAAAPASERESAVVGAATGGRVATIATPEGVRELRETAPEQEGPAPAHGLAWYANAFLIGALVMLTAYLGIRMSITGHGPFANQHEFAVSFTWGILLAYVVFALRYKLRALALVVLPVTAALLVYALSLDTGIKPLIPALQNNLLLTLHVGFAILSYGAACVSFGAAVLYLLRGRITLRGLPSEESLDEIGYKAAVVTYPLLTIMIVLGAVWANTAWGRYWGWDPKETAAFVTWLIYGAYLHARVVRDWRGRKAAWLLIIGFISVLFAYFGNHFFGGLHSYA</sequence>
<evidence type="ECO:0000256" key="3">
    <source>
        <dbReference type="ARBA" id="ARBA00022748"/>
    </source>
</evidence>
<feature type="transmembrane region" description="Helical" evidence="6">
    <location>
        <begin position="142"/>
        <end position="159"/>
    </location>
</feature>
<dbReference type="OrthoDB" id="9814290at2"/>
<dbReference type="GO" id="GO:0020037">
    <property type="term" value="F:heme binding"/>
    <property type="evidence" value="ECO:0007669"/>
    <property type="project" value="InterPro"/>
</dbReference>
<evidence type="ECO:0000259" key="7">
    <source>
        <dbReference type="Pfam" id="PF01578"/>
    </source>
</evidence>